<dbReference type="InterPro" id="IPR002885">
    <property type="entry name" value="PPR_rpt"/>
</dbReference>
<dbReference type="Proteomes" id="UP000652761">
    <property type="component" value="Unassembled WGS sequence"/>
</dbReference>
<evidence type="ECO:0000313" key="4">
    <source>
        <dbReference type="Proteomes" id="UP000652761"/>
    </source>
</evidence>
<dbReference type="Pfam" id="PF13041">
    <property type="entry name" value="PPR_2"/>
    <property type="match status" value="2"/>
</dbReference>
<evidence type="ECO:0000256" key="1">
    <source>
        <dbReference type="ARBA" id="ARBA00022737"/>
    </source>
</evidence>
<sequence>LHQCLRSGALPLARRVHLHLKLTGLKRALPSRTFLANQVLALHFRCRRPADAWALFDRMHARNAFSYNAMLAGYARLGMLPPVRRVFDGMPEGARDVVSWNTMIIALARAGSGCEAVEMYVRMRRSPGGACSQFSFSGLLVACVRLGMPSLTRQVHGQVLGMGYLANLIISSSLVDAYAKCWCIDDARKLFAEMPVKDVLTWTTLLSGYAKSGDFVSARRLFDEMPEKNHFSWTALIAGYARKGLSHEALDLFAIMMKEGVGPDQFTISSALCSCTGISSLKHGKQIHAHLIRTLFNPNAVVLSCLIDMYSKCGSLLEGQRVFDCLTYNKRDTVLWNTMISAFGQHGHGKNSIRLFEEMIGIGTKPDSNTFDAILTACSHSGLYAEGIQIFNLMSQDHGVYPNEGHYACFVDLLGQAGHFEEALGRILKTPIRSSFLVVMHPIHSSSIAA</sequence>
<accession>A0A843VE89</accession>
<dbReference type="PANTHER" id="PTHR47926">
    <property type="entry name" value="PENTATRICOPEPTIDE REPEAT-CONTAINING PROTEIN"/>
    <property type="match status" value="1"/>
</dbReference>
<comment type="caution">
    <text evidence="3">The sequence shown here is derived from an EMBL/GenBank/DDBJ whole genome shotgun (WGS) entry which is preliminary data.</text>
</comment>
<dbReference type="FunFam" id="1.25.40.10:FF:000158">
    <property type="entry name" value="pentatricopeptide repeat-containing protein At2g33680"/>
    <property type="match status" value="1"/>
</dbReference>
<feature type="non-terminal residue" evidence="3">
    <location>
        <position position="450"/>
    </location>
</feature>
<feature type="repeat" description="PPR" evidence="2">
    <location>
        <begin position="96"/>
        <end position="126"/>
    </location>
</feature>
<organism evidence="3 4">
    <name type="scientific">Colocasia esculenta</name>
    <name type="common">Wild taro</name>
    <name type="synonym">Arum esculentum</name>
    <dbReference type="NCBI Taxonomy" id="4460"/>
    <lineage>
        <taxon>Eukaryota</taxon>
        <taxon>Viridiplantae</taxon>
        <taxon>Streptophyta</taxon>
        <taxon>Embryophyta</taxon>
        <taxon>Tracheophyta</taxon>
        <taxon>Spermatophyta</taxon>
        <taxon>Magnoliopsida</taxon>
        <taxon>Liliopsida</taxon>
        <taxon>Araceae</taxon>
        <taxon>Aroideae</taxon>
        <taxon>Colocasieae</taxon>
        <taxon>Colocasia</taxon>
    </lineage>
</organism>
<dbReference type="GO" id="GO:0009451">
    <property type="term" value="P:RNA modification"/>
    <property type="evidence" value="ECO:0007669"/>
    <property type="project" value="InterPro"/>
</dbReference>
<dbReference type="Gene3D" id="1.25.40.10">
    <property type="entry name" value="Tetratricopeptide repeat domain"/>
    <property type="match status" value="3"/>
</dbReference>
<dbReference type="PANTHER" id="PTHR47926:SF465">
    <property type="entry name" value="PENTATRICOPEPTIDE REPEAT (PPR-LIKE) SUPERFAMILY PROTEIN"/>
    <property type="match status" value="1"/>
</dbReference>
<dbReference type="NCBIfam" id="TIGR00756">
    <property type="entry name" value="PPR"/>
    <property type="match status" value="5"/>
</dbReference>
<feature type="repeat" description="PPR" evidence="2">
    <location>
        <begin position="198"/>
        <end position="228"/>
    </location>
</feature>
<dbReference type="PROSITE" id="PS51375">
    <property type="entry name" value="PPR"/>
    <property type="match status" value="5"/>
</dbReference>
<dbReference type="Pfam" id="PF01535">
    <property type="entry name" value="PPR"/>
    <property type="match status" value="4"/>
</dbReference>
<dbReference type="InterPro" id="IPR011990">
    <property type="entry name" value="TPR-like_helical_dom_sf"/>
</dbReference>
<feature type="repeat" description="PPR" evidence="2">
    <location>
        <begin position="229"/>
        <end position="263"/>
    </location>
</feature>
<evidence type="ECO:0008006" key="5">
    <source>
        <dbReference type="Google" id="ProtNLM"/>
    </source>
</evidence>
<dbReference type="GO" id="GO:0099402">
    <property type="term" value="P:plant organ development"/>
    <property type="evidence" value="ECO:0007669"/>
    <property type="project" value="UniProtKB-ARBA"/>
</dbReference>
<dbReference type="EMBL" id="NMUH01001979">
    <property type="protein sequence ID" value="MQL96932.1"/>
    <property type="molecule type" value="Genomic_DNA"/>
</dbReference>
<evidence type="ECO:0000313" key="3">
    <source>
        <dbReference type="EMBL" id="MQL96932.1"/>
    </source>
</evidence>
<dbReference type="AlphaFoldDB" id="A0A843VE89"/>
<dbReference type="OrthoDB" id="185373at2759"/>
<name>A0A843VE89_COLES</name>
<dbReference type="Pfam" id="PF12854">
    <property type="entry name" value="PPR_1"/>
    <property type="match status" value="1"/>
</dbReference>
<dbReference type="InterPro" id="IPR046960">
    <property type="entry name" value="PPR_At4g14850-like_plant"/>
</dbReference>
<keyword evidence="1" id="KW-0677">Repeat</keyword>
<dbReference type="GO" id="GO:0003723">
    <property type="term" value="F:RNA binding"/>
    <property type="evidence" value="ECO:0007669"/>
    <property type="project" value="InterPro"/>
</dbReference>
<feature type="repeat" description="PPR" evidence="2">
    <location>
        <begin position="63"/>
        <end position="93"/>
    </location>
</feature>
<dbReference type="FunFam" id="1.25.40.10:FF:000348">
    <property type="entry name" value="Pentatricopeptide repeat-containing protein chloroplastic"/>
    <property type="match status" value="1"/>
</dbReference>
<gene>
    <name evidence="3" type="ORF">Taro_029620</name>
</gene>
<evidence type="ECO:0000256" key="2">
    <source>
        <dbReference type="PROSITE-ProRule" id="PRU00708"/>
    </source>
</evidence>
<keyword evidence="4" id="KW-1185">Reference proteome</keyword>
<protein>
    <recommendedName>
        <fullName evidence="5">Pentatricopeptide repeat-containing protein</fullName>
    </recommendedName>
</protein>
<reference evidence="3" key="1">
    <citation type="submission" date="2017-07" db="EMBL/GenBank/DDBJ databases">
        <title>Taro Niue Genome Assembly and Annotation.</title>
        <authorList>
            <person name="Atibalentja N."/>
            <person name="Keating K."/>
            <person name="Fields C.J."/>
        </authorList>
    </citation>
    <scope>NUCLEOTIDE SEQUENCE</scope>
    <source>
        <strain evidence="3">Niue_2</strain>
        <tissue evidence="3">Leaf</tissue>
    </source>
</reference>
<proteinExistence type="predicted"/>
<feature type="repeat" description="PPR" evidence="2">
    <location>
        <begin position="332"/>
        <end position="366"/>
    </location>
</feature>